<dbReference type="EMBL" id="JAAGBB010000006">
    <property type="protein sequence ID" value="MBR0664000.1"/>
    <property type="molecule type" value="Genomic_DNA"/>
</dbReference>
<gene>
    <name evidence="2" type="ORF">GXW71_06485</name>
</gene>
<comment type="caution">
    <text evidence="2">The sequence shown here is derived from an EMBL/GenBank/DDBJ whole genome shotgun (WGS) entry which is preliminary data.</text>
</comment>
<feature type="domain" description="N-acetyltransferase" evidence="1">
    <location>
        <begin position="15"/>
        <end position="184"/>
    </location>
</feature>
<evidence type="ECO:0000313" key="3">
    <source>
        <dbReference type="Proteomes" id="UP001196870"/>
    </source>
</evidence>
<protein>
    <recommendedName>
        <fullName evidence="1">N-acetyltransferase domain-containing protein</fullName>
    </recommendedName>
</protein>
<organism evidence="2 3">
    <name type="scientific">Plastoroseomonas hellenica</name>
    <dbReference type="NCBI Taxonomy" id="2687306"/>
    <lineage>
        <taxon>Bacteria</taxon>
        <taxon>Pseudomonadati</taxon>
        <taxon>Pseudomonadota</taxon>
        <taxon>Alphaproteobacteria</taxon>
        <taxon>Acetobacterales</taxon>
        <taxon>Acetobacteraceae</taxon>
        <taxon>Plastoroseomonas</taxon>
    </lineage>
</organism>
<accession>A0ABS5EUP6</accession>
<dbReference type="Proteomes" id="UP001196870">
    <property type="component" value="Unassembled WGS sequence"/>
</dbReference>
<proteinExistence type="predicted"/>
<name>A0ABS5EUP6_9PROT</name>
<dbReference type="Gene3D" id="3.40.630.30">
    <property type="match status" value="1"/>
</dbReference>
<dbReference type="RefSeq" id="WP_211851604.1">
    <property type="nucleotide sequence ID" value="NZ_JAAGBB010000006.1"/>
</dbReference>
<dbReference type="PROSITE" id="PS51186">
    <property type="entry name" value="GNAT"/>
    <property type="match status" value="1"/>
</dbReference>
<dbReference type="InterPro" id="IPR000182">
    <property type="entry name" value="GNAT_dom"/>
</dbReference>
<dbReference type="InterPro" id="IPR016181">
    <property type="entry name" value="Acyl_CoA_acyltransferase"/>
</dbReference>
<dbReference type="SUPFAM" id="SSF55729">
    <property type="entry name" value="Acyl-CoA N-acyltransferases (Nat)"/>
    <property type="match status" value="1"/>
</dbReference>
<sequence>MYASDHNACIEDNELSIRELDIHDLDSLINVHQKIVEALPSPSLFRARGVESIRSLIGDDSSCFGIFDGKALVAYSAVRFPESGTENLGIILGFDQYEAQLVAEFEGVAVLPKYRGNGLQDVLTKARAAKAILRGRLITAARVSPENFHSLRNFLAYGMTGRKFVRLSGGYERLIVVRNHVDGENPSWMDETEVIATDFAGLNRAFDTGLELRAFDNARAKPVFVLAKRRRSTESRRRKVVRASGAMGVALGPDVIKMPA</sequence>
<evidence type="ECO:0000259" key="1">
    <source>
        <dbReference type="PROSITE" id="PS51186"/>
    </source>
</evidence>
<reference evidence="3" key="1">
    <citation type="journal article" date="2021" name="Syst. Appl. Microbiol.">
        <title>Roseomonas hellenica sp. nov., isolated from roots of wild-growing Alkanna tinctoria.</title>
        <authorList>
            <person name="Rat A."/>
            <person name="Naranjo H.D."/>
            <person name="Lebbe L."/>
            <person name="Cnockaert M."/>
            <person name="Krigas N."/>
            <person name="Grigoriadou K."/>
            <person name="Maloupa E."/>
            <person name="Willems A."/>
        </authorList>
    </citation>
    <scope>NUCLEOTIDE SEQUENCE [LARGE SCALE GENOMIC DNA]</scope>
    <source>
        <strain evidence="3">LMG 31523</strain>
    </source>
</reference>
<evidence type="ECO:0000313" key="2">
    <source>
        <dbReference type="EMBL" id="MBR0664000.1"/>
    </source>
</evidence>
<keyword evidence="3" id="KW-1185">Reference proteome</keyword>